<dbReference type="EMBL" id="LAZR01057931">
    <property type="protein sequence ID" value="KKK70999.1"/>
    <property type="molecule type" value="Genomic_DNA"/>
</dbReference>
<comment type="caution">
    <text evidence="1">The sequence shown here is derived from an EMBL/GenBank/DDBJ whole genome shotgun (WGS) entry which is preliminary data.</text>
</comment>
<reference evidence="1" key="1">
    <citation type="journal article" date="2015" name="Nature">
        <title>Complex archaea that bridge the gap between prokaryotes and eukaryotes.</title>
        <authorList>
            <person name="Spang A."/>
            <person name="Saw J.H."/>
            <person name="Jorgensen S.L."/>
            <person name="Zaremba-Niedzwiedzka K."/>
            <person name="Martijn J."/>
            <person name="Lind A.E."/>
            <person name="van Eijk R."/>
            <person name="Schleper C."/>
            <person name="Guy L."/>
            <person name="Ettema T.J."/>
        </authorList>
    </citation>
    <scope>NUCLEOTIDE SEQUENCE</scope>
</reference>
<organism evidence="1">
    <name type="scientific">marine sediment metagenome</name>
    <dbReference type="NCBI Taxonomy" id="412755"/>
    <lineage>
        <taxon>unclassified sequences</taxon>
        <taxon>metagenomes</taxon>
        <taxon>ecological metagenomes</taxon>
    </lineage>
</organism>
<accession>A0A0F8ZX48</accession>
<dbReference type="AlphaFoldDB" id="A0A0F8ZX48"/>
<protein>
    <submittedName>
        <fullName evidence="1">Uncharacterized protein</fullName>
    </submittedName>
</protein>
<name>A0A0F8ZX48_9ZZZZ</name>
<gene>
    <name evidence="1" type="ORF">LCGC14_2918340</name>
</gene>
<sequence length="91" mass="10049">MSTIRMDKSMATALLRRKAMFKIELNKEAAAVLLRCLAYGGASISKEEYDSGLATIIESNVQMIRKNICNGLSATLLEECLSCKTTLKKMN</sequence>
<proteinExistence type="predicted"/>
<evidence type="ECO:0000313" key="1">
    <source>
        <dbReference type="EMBL" id="KKK70999.1"/>
    </source>
</evidence>